<dbReference type="SMART" id="SM00857">
    <property type="entry name" value="Resolvase"/>
    <property type="match status" value="1"/>
</dbReference>
<organism evidence="4 5">
    <name type="scientific">Paraburkholderia bryophila</name>
    <dbReference type="NCBI Taxonomy" id="420952"/>
    <lineage>
        <taxon>Bacteria</taxon>
        <taxon>Pseudomonadati</taxon>
        <taxon>Pseudomonadota</taxon>
        <taxon>Betaproteobacteria</taxon>
        <taxon>Burkholderiales</taxon>
        <taxon>Burkholderiaceae</taxon>
        <taxon>Paraburkholderia</taxon>
    </lineage>
</organism>
<dbReference type="Gene3D" id="3.40.50.1390">
    <property type="entry name" value="Resolvase, N-terminal catalytic domain"/>
    <property type="match status" value="1"/>
</dbReference>
<dbReference type="InterPro" id="IPR036162">
    <property type="entry name" value="Resolvase-like_N_sf"/>
</dbReference>
<keyword evidence="2" id="KW-0233">DNA recombination</keyword>
<evidence type="ECO:0000256" key="1">
    <source>
        <dbReference type="ARBA" id="ARBA00023125"/>
    </source>
</evidence>
<protein>
    <submittedName>
        <fullName evidence="4">DNA invertase Pin-like site-specific DNA recombinase</fullName>
    </submittedName>
</protein>
<comment type="caution">
    <text evidence="4">The sequence shown here is derived from an EMBL/GenBank/DDBJ whole genome shotgun (WGS) entry which is preliminary data.</text>
</comment>
<evidence type="ECO:0000256" key="2">
    <source>
        <dbReference type="ARBA" id="ARBA00023172"/>
    </source>
</evidence>
<evidence type="ECO:0000313" key="5">
    <source>
        <dbReference type="Proteomes" id="UP000572540"/>
    </source>
</evidence>
<dbReference type="PROSITE" id="PS51736">
    <property type="entry name" value="RECOMBINASES_3"/>
    <property type="match status" value="1"/>
</dbReference>
<accession>A0A7Y9W3H1</accession>
<reference evidence="4 5" key="1">
    <citation type="submission" date="2020-07" db="EMBL/GenBank/DDBJ databases">
        <title>Exploring microbial biodiversity for novel pathways involved in the catabolism of aromatic compounds derived from lignin.</title>
        <authorList>
            <person name="Elkins J."/>
        </authorList>
    </citation>
    <scope>NUCLEOTIDE SEQUENCE [LARGE SCALE GENOMIC DNA]</scope>
    <source>
        <strain evidence="4 5">H2C3B</strain>
    </source>
</reference>
<dbReference type="Pfam" id="PF00239">
    <property type="entry name" value="Resolvase"/>
    <property type="match status" value="1"/>
</dbReference>
<dbReference type="SUPFAM" id="SSF53041">
    <property type="entry name" value="Resolvase-like"/>
    <property type="match status" value="1"/>
</dbReference>
<dbReference type="InterPro" id="IPR006119">
    <property type="entry name" value="Resolv_N"/>
</dbReference>
<dbReference type="EMBL" id="JACCAU010000001">
    <property type="protein sequence ID" value="NYH13544.1"/>
    <property type="molecule type" value="Genomic_DNA"/>
</dbReference>
<gene>
    <name evidence="4" type="ORF">GGD41_000772</name>
</gene>
<dbReference type="InterPro" id="IPR050639">
    <property type="entry name" value="SSR_resolvase"/>
</dbReference>
<name>A0A7Y9W3H1_9BURK</name>
<keyword evidence="1" id="KW-0238">DNA-binding</keyword>
<dbReference type="PANTHER" id="PTHR30461">
    <property type="entry name" value="DNA-INVERTASE FROM LAMBDOID PROPHAGE"/>
    <property type="match status" value="1"/>
</dbReference>
<proteinExistence type="predicted"/>
<evidence type="ECO:0000313" key="4">
    <source>
        <dbReference type="EMBL" id="NYH13544.1"/>
    </source>
</evidence>
<feature type="domain" description="Resolvase/invertase-type recombinase catalytic" evidence="3">
    <location>
        <begin position="5"/>
        <end position="145"/>
    </location>
</feature>
<dbReference type="Proteomes" id="UP000572540">
    <property type="component" value="Unassembled WGS sequence"/>
</dbReference>
<dbReference type="GO" id="GO:0003677">
    <property type="term" value="F:DNA binding"/>
    <property type="evidence" value="ECO:0007669"/>
    <property type="project" value="UniProtKB-KW"/>
</dbReference>
<dbReference type="GO" id="GO:0000150">
    <property type="term" value="F:DNA strand exchange activity"/>
    <property type="evidence" value="ECO:0007669"/>
    <property type="project" value="InterPro"/>
</dbReference>
<dbReference type="CDD" id="cd00338">
    <property type="entry name" value="Ser_Recombinase"/>
    <property type="match status" value="1"/>
</dbReference>
<evidence type="ECO:0000259" key="3">
    <source>
        <dbReference type="PROSITE" id="PS51736"/>
    </source>
</evidence>
<dbReference type="RefSeq" id="WP_179703337.1">
    <property type="nucleotide sequence ID" value="NZ_JACCAU010000001.1"/>
</dbReference>
<dbReference type="AlphaFoldDB" id="A0A7Y9W3H1"/>
<sequence length="224" mass="24522">MASGKFVAYYRVSTQKQGQSGLGLDAQREAVRTYLNGGRHEVVQEFTEVETGKGSNALSRRPQLAQALALCRKTGARLLIAKLDRLARNVHFISGLMESKVKFVACDMPEANELTTHLMAAFAQYEAQRISERTRDALAAAKARGVVLGVTGPANLRPNIEARQQAAQSFAEGLSRTLNSFSADGLTQRQQVDELNRLGICTARGGHWSLMQLQRVRARLNVPG</sequence>
<dbReference type="PANTHER" id="PTHR30461:SF2">
    <property type="entry name" value="SERINE RECOMBINASE PINE-RELATED"/>
    <property type="match status" value="1"/>
</dbReference>